<accession>A0AAD8IWG2</accession>
<comment type="caution">
    <text evidence="1">The sequence shown here is derived from an EMBL/GenBank/DDBJ whole genome shotgun (WGS) entry which is preliminary data.</text>
</comment>
<organism evidence="1 2">
    <name type="scientific">Heracleum sosnowskyi</name>
    <dbReference type="NCBI Taxonomy" id="360622"/>
    <lineage>
        <taxon>Eukaryota</taxon>
        <taxon>Viridiplantae</taxon>
        <taxon>Streptophyta</taxon>
        <taxon>Embryophyta</taxon>
        <taxon>Tracheophyta</taxon>
        <taxon>Spermatophyta</taxon>
        <taxon>Magnoliopsida</taxon>
        <taxon>eudicotyledons</taxon>
        <taxon>Gunneridae</taxon>
        <taxon>Pentapetalae</taxon>
        <taxon>asterids</taxon>
        <taxon>campanulids</taxon>
        <taxon>Apiales</taxon>
        <taxon>Apiaceae</taxon>
        <taxon>Apioideae</taxon>
        <taxon>apioid superclade</taxon>
        <taxon>Tordylieae</taxon>
        <taxon>Tordyliinae</taxon>
        <taxon>Heracleum</taxon>
    </lineage>
</organism>
<sequence length="111" mass="12857">MRASWLHGVCNENPLAPLIRRLGLILYMTSDDNYVLYDHDLESYTLFAMDGRKIPQQIMIEVGKAFKKSLMETETVRDKHINYMSVSQAISIVLDRHPELRQEGIAHKVLQ</sequence>
<dbReference type="EMBL" id="JAUIZM010000003">
    <property type="protein sequence ID" value="KAK1392504.1"/>
    <property type="molecule type" value="Genomic_DNA"/>
</dbReference>
<evidence type="ECO:0000313" key="2">
    <source>
        <dbReference type="Proteomes" id="UP001237642"/>
    </source>
</evidence>
<reference evidence="1" key="2">
    <citation type="submission" date="2023-05" db="EMBL/GenBank/DDBJ databases">
        <authorList>
            <person name="Schelkunov M.I."/>
        </authorList>
    </citation>
    <scope>NUCLEOTIDE SEQUENCE</scope>
    <source>
        <strain evidence="1">Hsosn_3</strain>
        <tissue evidence="1">Leaf</tissue>
    </source>
</reference>
<dbReference type="AlphaFoldDB" id="A0AAD8IWG2"/>
<protein>
    <submittedName>
        <fullName evidence="1">Uncharacterized protein</fullName>
    </submittedName>
</protein>
<keyword evidence="2" id="KW-1185">Reference proteome</keyword>
<proteinExistence type="predicted"/>
<reference evidence="1" key="1">
    <citation type="submission" date="2023-02" db="EMBL/GenBank/DDBJ databases">
        <title>Genome of toxic invasive species Heracleum sosnowskyi carries increased number of genes despite the absence of recent whole-genome duplications.</title>
        <authorList>
            <person name="Schelkunov M."/>
            <person name="Shtratnikova V."/>
            <person name="Makarenko M."/>
            <person name="Klepikova A."/>
            <person name="Omelchenko D."/>
            <person name="Novikova G."/>
            <person name="Obukhova E."/>
            <person name="Bogdanov V."/>
            <person name="Penin A."/>
            <person name="Logacheva M."/>
        </authorList>
    </citation>
    <scope>NUCLEOTIDE SEQUENCE</scope>
    <source>
        <strain evidence="1">Hsosn_3</strain>
        <tissue evidence="1">Leaf</tissue>
    </source>
</reference>
<name>A0AAD8IWG2_9APIA</name>
<evidence type="ECO:0000313" key="1">
    <source>
        <dbReference type="EMBL" id="KAK1392504.1"/>
    </source>
</evidence>
<gene>
    <name evidence="1" type="ORF">POM88_011560</name>
</gene>
<dbReference type="Proteomes" id="UP001237642">
    <property type="component" value="Unassembled WGS sequence"/>
</dbReference>